<evidence type="ECO:0000313" key="2">
    <source>
        <dbReference type="EMBL" id="HIX46045.1"/>
    </source>
</evidence>
<protein>
    <submittedName>
        <fullName evidence="2">DUF2007 domain-containing protein</fullName>
    </submittedName>
</protein>
<dbReference type="EMBL" id="DXFB01000196">
    <property type="protein sequence ID" value="HIX46045.1"/>
    <property type="molecule type" value="Genomic_DNA"/>
</dbReference>
<evidence type="ECO:0000259" key="1">
    <source>
        <dbReference type="Pfam" id="PF09413"/>
    </source>
</evidence>
<evidence type="ECO:0000313" key="3">
    <source>
        <dbReference type="Proteomes" id="UP000824246"/>
    </source>
</evidence>
<dbReference type="Gene3D" id="3.30.70.790">
    <property type="entry name" value="UreE, C-terminal domain"/>
    <property type="match status" value="1"/>
</dbReference>
<dbReference type="SUPFAM" id="SSF54913">
    <property type="entry name" value="GlnB-like"/>
    <property type="match status" value="1"/>
</dbReference>
<sequence>MITSKKNDSEEQTVVLRTFTSDFEANLVRAKLQEAGIPCMLSGEFFSSLYPLTTVGTMRLMVFEKDVEKAQAILNDAAGSDGSDTPPADNLS</sequence>
<feature type="domain" description="DUF2007" evidence="1">
    <location>
        <begin position="16"/>
        <end position="77"/>
    </location>
</feature>
<reference evidence="2" key="2">
    <citation type="submission" date="2021-04" db="EMBL/GenBank/DDBJ databases">
        <authorList>
            <person name="Gilroy R."/>
        </authorList>
    </citation>
    <scope>NUCLEOTIDE SEQUENCE</scope>
    <source>
        <strain evidence="2">ChiHjej12B11-16260</strain>
    </source>
</reference>
<name>A0A9D2AQC1_9BACT</name>
<gene>
    <name evidence="2" type="ORF">H9982_07465</name>
</gene>
<reference evidence="2" key="1">
    <citation type="journal article" date="2021" name="PeerJ">
        <title>Extensive microbial diversity within the chicken gut microbiome revealed by metagenomics and culture.</title>
        <authorList>
            <person name="Gilroy R."/>
            <person name="Ravi A."/>
            <person name="Getino M."/>
            <person name="Pursley I."/>
            <person name="Horton D.L."/>
            <person name="Alikhan N.F."/>
            <person name="Baker D."/>
            <person name="Gharbi K."/>
            <person name="Hall N."/>
            <person name="Watson M."/>
            <person name="Adriaenssens E.M."/>
            <person name="Foster-Nyarko E."/>
            <person name="Jarju S."/>
            <person name="Secka A."/>
            <person name="Antonio M."/>
            <person name="Oren A."/>
            <person name="Chaudhuri R.R."/>
            <person name="La Ragione R."/>
            <person name="Hildebrand F."/>
            <person name="Pallen M.J."/>
        </authorList>
    </citation>
    <scope>NUCLEOTIDE SEQUENCE</scope>
    <source>
        <strain evidence="2">ChiHjej12B11-16260</strain>
    </source>
</reference>
<comment type="caution">
    <text evidence="2">The sequence shown here is derived from an EMBL/GenBank/DDBJ whole genome shotgun (WGS) entry which is preliminary data.</text>
</comment>
<proteinExistence type="predicted"/>
<organism evidence="2 3">
    <name type="scientific">Candidatus Barnesiella excrementipullorum</name>
    <dbReference type="NCBI Taxonomy" id="2838479"/>
    <lineage>
        <taxon>Bacteria</taxon>
        <taxon>Pseudomonadati</taxon>
        <taxon>Bacteroidota</taxon>
        <taxon>Bacteroidia</taxon>
        <taxon>Bacteroidales</taxon>
        <taxon>Barnesiellaceae</taxon>
        <taxon>Barnesiella</taxon>
    </lineage>
</organism>
<dbReference type="Proteomes" id="UP000824246">
    <property type="component" value="Unassembled WGS sequence"/>
</dbReference>
<dbReference type="Pfam" id="PF09413">
    <property type="entry name" value="DUF2007"/>
    <property type="match status" value="1"/>
</dbReference>
<dbReference type="InterPro" id="IPR018551">
    <property type="entry name" value="DUF2007"/>
</dbReference>
<dbReference type="InterPro" id="IPR011322">
    <property type="entry name" value="N-reg_PII-like_a/b"/>
</dbReference>
<dbReference type="AlphaFoldDB" id="A0A9D2AQC1"/>
<accession>A0A9D2AQC1</accession>